<evidence type="ECO:0000313" key="11">
    <source>
        <dbReference type="EMBL" id="KAK9274357.1"/>
    </source>
</evidence>
<keyword evidence="4 9" id="KW-0136">Cellulose degradation</keyword>
<dbReference type="FunFam" id="1.50.10.10:FF:000020">
    <property type="entry name" value="Endoglucanase"/>
    <property type="match status" value="1"/>
</dbReference>
<keyword evidence="7 8" id="KW-0624">Polysaccharide degradation</keyword>
<gene>
    <name evidence="11" type="ORF">L1049_019171</name>
</gene>
<evidence type="ECO:0000256" key="9">
    <source>
        <dbReference type="RuleBase" id="RU361166"/>
    </source>
</evidence>
<organism evidence="11 12">
    <name type="scientific">Liquidambar formosana</name>
    <name type="common">Formosan gum</name>
    <dbReference type="NCBI Taxonomy" id="63359"/>
    <lineage>
        <taxon>Eukaryota</taxon>
        <taxon>Viridiplantae</taxon>
        <taxon>Streptophyta</taxon>
        <taxon>Embryophyta</taxon>
        <taxon>Tracheophyta</taxon>
        <taxon>Spermatophyta</taxon>
        <taxon>Magnoliopsida</taxon>
        <taxon>eudicotyledons</taxon>
        <taxon>Gunneridae</taxon>
        <taxon>Pentapetalae</taxon>
        <taxon>Saxifragales</taxon>
        <taxon>Altingiaceae</taxon>
        <taxon>Liquidambar</taxon>
    </lineage>
</organism>
<dbReference type="InterPro" id="IPR018221">
    <property type="entry name" value="Glyco_hydro_9_His_AS"/>
</dbReference>
<evidence type="ECO:0000256" key="7">
    <source>
        <dbReference type="ARBA" id="ARBA00023326"/>
    </source>
</evidence>
<accession>A0AAP0WMR6</accession>
<dbReference type="GO" id="GO:0030245">
    <property type="term" value="P:cellulose catabolic process"/>
    <property type="evidence" value="ECO:0007669"/>
    <property type="project" value="UniProtKB-KW"/>
</dbReference>
<proteinExistence type="inferred from homology"/>
<evidence type="ECO:0000256" key="5">
    <source>
        <dbReference type="ARBA" id="ARBA00023277"/>
    </source>
</evidence>
<comment type="caution">
    <text evidence="11">The sequence shown here is derived from an EMBL/GenBank/DDBJ whole genome shotgun (WGS) entry which is preliminary data.</text>
</comment>
<evidence type="ECO:0000256" key="3">
    <source>
        <dbReference type="ARBA" id="ARBA00022801"/>
    </source>
</evidence>
<evidence type="ECO:0000256" key="4">
    <source>
        <dbReference type="ARBA" id="ARBA00023001"/>
    </source>
</evidence>
<evidence type="ECO:0000256" key="1">
    <source>
        <dbReference type="ARBA" id="ARBA00000966"/>
    </source>
</evidence>
<name>A0AAP0WMR6_LIQFO</name>
<dbReference type="InterPro" id="IPR012341">
    <property type="entry name" value="6hp_glycosidase-like_sf"/>
</dbReference>
<keyword evidence="5 8" id="KW-0119">Carbohydrate metabolism</keyword>
<dbReference type="InterPro" id="IPR001701">
    <property type="entry name" value="Glyco_hydro_9"/>
</dbReference>
<dbReference type="Pfam" id="PF00759">
    <property type="entry name" value="Glyco_hydro_9"/>
    <property type="match status" value="1"/>
</dbReference>
<dbReference type="Gene3D" id="1.50.10.10">
    <property type="match status" value="1"/>
</dbReference>
<dbReference type="EC" id="3.2.1.4" evidence="9"/>
<comment type="catalytic activity">
    <reaction evidence="1 9">
        <text>Endohydrolysis of (1-&gt;4)-beta-D-glucosidic linkages in cellulose, lichenin and cereal beta-D-glucans.</text>
        <dbReference type="EC" id="3.2.1.4"/>
    </reaction>
</comment>
<keyword evidence="12" id="KW-1185">Reference proteome</keyword>
<dbReference type="PANTHER" id="PTHR22298">
    <property type="entry name" value="ENDO-1,4-BETA-GLUCANASE"/>
    <property type="match status" value="1"/>
</dbReference>
<dbReference type="EMBL" id="JBBPBK010000012">
    <property type="protein sequence ID" value="KAK9274357.1"/>
    <property type="molecule type" value="Genomic_DNA"/>
</dbReference>
<evidence type="ECO:0000256" key="8">
    <source>
        <dbReference type="PROSITE-ProRule" id="PRU10059"/>
    </source>
</evidence>
<feature type="domain" description="Glycoside hydrolase family 9" evidence="10">
    <location>
        <begin position="8"/>
        <end position="464"/>
    </location>
</feature>
<evidence type="ECO:0000313" key="12">
    <source>
        <dbReference type="Proteomes" id="UP001415857"/>
    </source>
</evidence>
<keyword evidence="3 8" id="KW-0378">Hydrolase</keyword>
<sequence>MSFALVDYKTALDNSLLYYEAQRSGSLPTNQRVQWRGDSGLQDGKDARIDLMGGYYDAGDNVKFGFPMAFTITMLSWGVVDFYERFNRTAQLSNALEAIKWGTDYLIKAHPKSDVLYGEVGDGNSDHACWQRPEDMTTPRTTFKIDDEHPGADLAGETAAALAAASIAFNATDPTYASKLRDHAVKLFEFAYNHPGHYQDSIPVVAKFYSSTEYMDEVLWAATWLFRATHKWNLIDFLDNALARGETGGKRSVFSWDDKYLGPQVIVAKLILDGTLADYNGTLNGYKDQAEEFICSCIQKGSNNIRRTPGGLLWWAPWDNLQFVTSATFVLTVYSDYLAAAKASINCSGGVIQPSDLIAFAQTQVDYILGVNPKNLSYMVGFGTKFPSQVHHRGASIVSIKKDPAPITCKGGFDWFNKNEPNPNVVSGAIVGGPDDNDAYNDSRSNYQQAEPAIANTAPLVGVLARLV</sequence>
<dbReference type="Proteomes" id="UP001415857">
    <property type="component" value="Unassembled WGS sequence"/>
</dbReference>
<dbReference type="AlphaFoldDB" id="A0AAP0WMR6"/>
<dbReference type="GO" id="GO:0008810">
    <property type="term" value="F:cellulase activity"/>
    <property type="evidence" value="ECO:0007669"/>
    <property type="project" value="UniProtKB-EC"/>
</dbReference>
<comment type="similarity">
    <text evidence="2 8 9">Belongs to the glycosyl hydrolase 9 (cellulase E) family.</text>
</comment>
<evidence type="ECO:0000259" key="10">
    <source>
        <dbReference type="Pfam" id="PF00759"/>
    </source>
</evidence>
<keyword evidence="6 8" id="KW-0326">Glycosidase</keyword>
<dbReference type="InterPro" id="IPR008928">
    <property type="entry name" value="6-hairpin_glycosidase_sf"/>
</dbReference>
<evidence type="ECO:0000256" key="2">
    <source>
        <dbReference type="ARBA" id="ARBA00007072"/>
    </source>
</evidence>
<dbReference type="SUPFAM" id="SSF48208">
    <property type="entry name" value="Six-hairpin glycosidases"/>
    <property type="match status" value="1"/>
</dbReference>
<reference evidence="11 12" key="1">
    <citation type="journal article" date="2024" name="Plant J.">
        <title>Genome sequences and population genomics reveal climatic adaptation and genomic divergence between two closely related sweetgum species.</title>
        <authorList>
            <person name="Xu W.Q."/>
            <person name="Ren C.Q."/>
            <person name="Zhang X.Y."/>
            <person name="Comes H.P."/>
            <person name="Liu X.H."/>
            <person name="Li Y.G."/>
            <person name="Kettle C.J."/>
            <person name="Jalonen R."/>
            <person name="Gaisberger H."/>
            <person name="Ma Y.Z."/>
            <person name="Qiu Y.X."/>
        </authorList>
    </citation>
    <scope>NUCLEOTIDE SEQUENCE [LARGE SCALE GENOMIC DNA]</scope>
    <source>
        <strain evidence="11">Hangzhou</strain>
    </source>
</reference>
<protein>
    <recommendedName>
        <fullName evidence="9">Endoglucanase</fullName>
        <ecNumber evidence="9">3.2.1.4</ecNumber>
    </recommendedName>
</protein>
<dbReference type="PROSITE" id="PS00592">
    <property type="entry name" value="GH9_2"/>
    <property type="match status" value="1"/>
</dbReference>
<evidence type="ECO:0000256" key="6">
    <source>
        <dbReference type="ARBA" id="ARBA00023295"/>
    </source>
</evidence>
<feature type="active site" evidence="8">
    <location>
        <position position="391"/>
    </location>
</feature>